<evidence type="ECO:0000313" key="3">
    <source>
        <dbReference type="EMBL" id="MBW0573599.1"/>
    </source>
</evidence>
<keyword evidence="4" id="KW-1185">Reference proteome</keyword>
<keyword evidence="2" id="KW-0812">Transmembrane</keyword>
<dbReference type="Proteomes" id="UP000765509">
    <property type="component" value="Unassembled WGS sequence"/>
</dbReference>
<proteinExistence type="predicted"/>
<feature type="region of interest" description="Disordered" evidence="1">
    <location>
        <begin position="133"/>
        <end position="166"/>
    </location>
</feature>
<dbReference type="AlphaFoldDB" id="A0A9Q3K3D3"/>
<protein>
    <submittedName>
        <fullName evidence="3">Uncharacterized protein</fullName>
    </submittedName>
</protein>
<dbReference type="EMBL" id="AVOT02092420">
    <property type="protein sequence ID" value="MBW0573599.1"/>
    <property type="molecule type" value="Genomic_DNA"/>
</dbReference>
<keyword evidence="2" id="KW-0472">Membrane</keyword>
<accession>A0A9Q3K3D3</accession>
<name>A0A9Q3K3D3_9BASI</name>
<feature type="transmembrane region" description="Helical" evidence="2">
    <location>
        <begin position="87"/>
        <end position="109"/>
    </location>
</feature>
<evidence type="ECO:0000313" key="4">
    <source>
        <dbReference type="Proteomes" id="UP000765509"/>
    </source>
</evidence>
<comment type="caution">
    <text evidence="3">The sequence shown here is derived from an EMBL/GenBank/DDBJ whole genome shotgun (WGS) entry which is preliminary data.</text>
</comment>
<reference evidence="3" key="1">
    <citation type="submission" date="2021-03" db="EMBL/GenBank/DDBJ databases">
        <title>Draft genome sequence of rust myrtle Austropuccinia psidii MF-1, a brazilian biotype.</title>
        <authorList>
            <person name="Quecine M.C."/>
            <person name="Pachon D.M.R."/>
            <person name="Bonatelli M.L."/>
            <person name="Correr F.H."/>
            <person name="Franceschini L.M."/>
            <person name="Leite T.F."/>
            <person name="Margarido G.R.A."/>
            <person name="Almeida C.A."/>
            <person name="Ferrarezi J.A."/>
            <person name="Labate C.A."/>
        </authorList>
    </citation>
    <scope>NUCLEOTIDE SEQUENCE</scope>
    <source>
        <strain evidence="3">MF-1</strain>
    </source>
</reference>
<gene>
    <name evidence="3" type="ORF">O181_113314</name>
</gene>
<sequence>MTVTTMKNDPPLLVLWQFQPETKLGPIGHTVSLGSIWPSLVLYGLLAISYFPVQLWAQPSFMASGHILPSLDSLANSHILNPQASTFVLGLGGLGPLALIIGFGPTLFLGGSWPKWPFLGHLGPLRPLWSVGHNHGPSANESKRGKPTSPQGQVGPKPQLGPPEPILALNPIKTLRTQFWPITPMASGNHQRPPDQLSSSFLLTLRGILPFLHASHTQGCRSGAYMVLYTIMHLF</sequence>
<organism evidence="3 4">
    <name type="scientific">Austropuccinia psidii MF-1</name>
    <dbReference type="NCBI Taxonomy" id="1389203"/>
    <lineage>
        <taxon>Eukaryota</taxon>
        <taxon>Fungi</taxon>
        <taxon>Dikarya</taxon>
        <taxon>Basidiomycota</taxon>
        <taxon>Pucciniomycotina</taxon>
        <taxon>Pucciniomycetes</taxon>
        <taxon>Pucciniales</taxon>
        <taxon>Sphaerophragmiaceae</taxon>
        <taxon>Austropuccinia</taxon>
    </lineage>
</organism>
<evidence type="ECO:0000256" key="1">
    <source>
        <dbReference type="SAM" id="MobiDB-lite"/>
    </source>
</evidence>
<keyword evidence="2" id="KW-1133">Transmembrane helix</keyword>
<evidence type="ECO:0000256" key="2">
    <source>
        <dbReference type="SAM" id="Phobius"/>
    </source>
</evidence>
<feature type="transmembrane region" description="Helical" evidence="2">
    <location>
        <begin position="31"/>
        <end position="53"/>
    </location>
</feature>